<keyword evidence="1 4" id="KW-0378">Hydrolase</keyword>
<evidence type="ECO:0000256" key="2">
    <source>
        <dbReference type="ARBA" id="ARBA00038334"/>
    </source>
</evidence>
<feature type="domain" description="AB hydrolase-1" evidence="3">
    <location>
        <begin position="4"/>
        <end position="117"/>
    </location>
</feature>
<dbReference type="GO" id="GO:0016787">
    <property type="term" value="F:hydrolase activity"/>
    <property type="evidence" value="ECO:0007669"/>
    <property type="project" value="UniProtKB-KW"/>
</dbReference>
<dbReference type="SUPFAM" id="SSF53474">
    <property type="entry name" value="alpha/beta-Hydrolases"/>
    <property type="match status" value="1"/>
</dbReference>
<reference evidence="4" key="1">
    <citation type="submission" date="2018-02" db="EMBL/GenBank/DDBJ databases">
        <title>Rhizophora mucronata_Transcriptome.</title>
        <authorList>
            <person name="Meera S.P."/>
            <person name="Sreeshan A."/>
            <person name="Augustine A."/>
        </authorList>
    </citation>
    <scope>NUCLEOTIDE SEQUENCE</scope>
    <source>
        <tissue evidence="4">Leaf</tissue>
    </source>
</reference>
<evidence type="ECO:0000313" key="4">
    <source>
        <dbReference type="EMBL" id="MBX08041.1"/>
    </source>
</evidence>
<accession>A0A2P2KQP2</accession>
<dbReference type="Pfam" id="PF00561">
    <property type="entry name" value="Abhydrolase_1"/>
    <property type="match status" value="1"/>
</dbReference>
<dbReference type="PANTHER" id="PTHR43329">
    <property type="entry name" value="EPOXIDE HYDROLASE"/>
    <property type="match status" value="1"/>
</dbReference>
<dbReference type="Gene3D" id="3.40.50.1820">
    <property type="entry name" value="alpha/beta hydrolase"/>
    <property type="match status" value="1"/>
</dbReference>
<comment type="similarity">
    <text evidence="2">Belongs to the AB hydrolase superfamily. Epoxide hydrolase family.</text>
</comment>
<dbReference type="InterPro" id="IPR029058">
    <property type="entry name" value="AB_hydrolase_fold"/>
</dbReference>
<evidence type="ECO:0000256" key="1">
    <source>
        <dbReference type="ARBA" id="ARBA00022801"/>
    </source>
</evidence>
<organism evidence="4">
    <name type="scientific">Rhizophora mucronata</name>
    <name type="common">Asiatic mangrove</name>
    <dbReference type="NCBI Taxonomy" id="61149"/>
    <lineage>
        <taxon>Eukaryota</taxon>
        <taxon>Viridiplantae</taxon>
        <taxon>Streptophyta</taxon>
        <taxon>Embryophyta</taxon>
        <taxon>Tracheophyta</taxon>
        <taxon>Spermatophyta</taxon>
        <taxon>Magnoliopsida</taxon>
        <taxon>eudicotyledons</taxon>
        <taxon>Gunneridae</taxon>
        <taxon>Pentapetalae</taxon>
        <taxon>rosids</taxon>
        <taxon>fabids</taxon>
        <taxon>Malpighiales</taxon>
        <taxon>Rhizophoraceae</taxon>
        <taxon>Rhizophora</taxon>
    </lineage>
</organism>
<dbReference type="PRINTS" id="PR00412">
    <property type="entry name" value="EPOXHYDRLASE"/>
</dbReference>
<proteinExistence type="inferred from homology"/>
<sequence>MIAVSNAGYRAIAIDFRGYGLSEQPAEPEKGTIVDLVDDVAALLDTLGVSKVFLVGKDFAAFPTYLVAVLHPSKVSGVVTLGVPYIPPNSKAVQTHLMPKGFYITRWQEPGWAEADFGWLDVKTVIKNICTLFSISEVPIAGDDQEIMDLRDFLWKILKSMHLCMRSLDFAIRYRFHTGVREKGLE</sequence>
<name>A0A2P2KQP2_RHIMU</name>
<dbReference type="EMBL" id="GGEC01027557">
    <property type="protein sequence ID" value="MBX08041.1"/>
    <property type="molecule type" value="Transcribed_RNA"/>
</dbReference>
<dbReference type="InterPro" id="IPR000639">
    <property type="entry name" value="Epox_hydrolase-like"/>
</dbReference>
<evidence type="ECO:0000259" key="3">
    <source>
        <dbReference type="Pfam" id="PF00561"/>
    </source>
</evidence>
<protein>
    <submittedName>
        <fullName evidence="4">Epoxide hydrolase</fullName>
    </submittedName>
</protein>
<dbReference type="AlphaFoldDB" id="A0A2P2KQP2"/>
<dbReference type="InterPro" id="IPR000073">
    <property type="entry name" value="AB_hydrolase_1"/>
</dbReference>